<dbReference type="InterPro" id="IPR044855">
    <property type="entry name" value="CoA-Trfase_III_dom3_sf"/>
</dbReference>
<feature type="region of interest" description="Disordered" evidence="1">
    <location>
        <begin position="333"/>
        <end position="356"/>
    </location>
</feature>
<dbReference type="STRING" id="1415166.NONO_c27890"/>
<dbReference type="InterPro" id="IPR003673">
    <property type="entry name" value="CoA-Trfase_fam_III"/>
</dbReference>
<dbReference type="EC" id="5.1.-.-" evidence="2"/>
<dbReference type="SUPFAM" id="SSF89796">
    <property type="entry name" value="CoA-transferase family III (CaiB/BaiF)"/>
    <property type="match status" value="1"/>
</dbReference>
<dbReference type="Proteomes" id="UP000019150">
    <property type="component" value="Chromosome"/>
</dbReference>
<accession>W5TK13</accession>
<dbReference type="GO" id="GO:0016853">
    <property type="term" value="F:isomerase activity"/>
    <property type="evidence" value="ECO:0007669"/>
    <property type="project" value="UniProtKB-KW"/>
</dbReference>
<gene>
    <name evidence="2" type="ORF">NONO_c27890</name>
</gene>
<keyword evidence="3" id="KW-1185">Reference proteome</keyword>
<dbReference type="AlphaFoldDB" id="W5TK13"/>
<proteinExistence type="predicted"/>
<evidence type="ECO:0000313" key="3">
    <source>
        <dbReference type="Proteomes" id="UP000019150"/>
    </source>
</evidence>
<dbReference type="EMBL" id="CP006850">
    <property type="protein sequence ID" value="AHH17581.1"/>
    <property type="molecule type" value="Genomic_DNA"/>
</dbReference>
<sequence>MGPLEGVKVVEVGSIGPGPWCAMMLSDMGAEVIRVDRVDDVRNHRPGHRPIDFVNRRGRRSIAVDLKQPDGPGIVLRLAQQADILIEGFRPGVAERLGIGPEHCRARNPRLVYGRITGWGQDGPMAQVPGHDINYLALSGLLHTIGPKEKPMPPLNLVGDFGGGGLLLAFGVICGYVEAQRSGNGQVVDAAMLDGAALIGSMVHGLRQIGEWTETRESNRHDGGAPFYGAYETSDGHWVAVAANESRFYRVLVEALGLSLEDLPAQHDQACWPATRARFAEIFRTRTRAEWVELLQSLDTCFSPVLTLDEALHHEHNVSRDVFVPHDGILQSAPAPRFDRTPGRIQGPAAEPGEHTEKVLRDWGFSSEEISALSEQEAIAQLPGDAH</sequence>
<dbReference type="Pfam" id="PF02515">
    <property type="entry name" value="CoA_transf_3"/>
    <property type="match status" value="1"/>
</dbReference>
<dbReference type="Gene3D" id="3.30.1540.10">
    <property type="entry name" value="formyl-coa transferase, domain 3"/>
    <property type="match status" value="1"/>
</dbReference>
<dbReference type="InterPro" id="IPR050509">
    <property type="entry name" value="CoA-transferase_III"/>
</dbReference>
<reference evidence="2 3" key="1">
    <citation type="journal article" date="2014" name="Appl. Environ. Microbiol.">
        <title>Insights into the Microbial Degradation of Rubber and Gutta-Percha by Analysis of the Complete Genome of Nocardia nova SH22a.</title>
        <authorList>
            <person name="Luo Q."/>
            <person name="Hiessl S."/>
            <person name="Poehlein A."/>
            <person name="Daniel R."/>
            <person name="Steinbuchel A."/>
        </authorList>
    </citation>
    <scope>NUCLEOTIDE SEQUENCE [LARGE SCALE GENOMIC DNA]</scope>
    <source>
        <strain evidence="2">SH22a</strain>
    </source>
</reference>
<dbReference type="OrthoDB" id="9797653at2"/>
<evidence type="ECO:0000256" key="1">
    <source>
        <dbReference type="SAM" id="MobiDB-lite"/>
    </source>
</evidence>
<dbReference type="RefSeq" id="WP_025349049.1">
    <property type="nucleotide sequence ID" value="NZ_CP006850.1"/>
</dbReference>
<dbReference type="PANTHER" id="PTHR48228">
    <property type="entry name" value="SUCCINYL-COA--D-CITRAMALATE COA-TRANSFERASE"/>
    <property type="match status" value="1"/>
</dbReference>
<protein>
    <submittedName>
        <fullName evidence="2">Fatty acid-CoA racemase</fullName>
        <ecNumber evidence="2">5.1.-.-</ecNumber>
    </submittedName>
</protein>
<dbReference type="eggNOG" id="COG1804">
    <property type="taxonomic scope" value="Bacteria"/>
</dbReference>
<name>W5TK13_9NOCA</name>
<dbReference type="InterPro" id="IPR023606">
    <property type="entry name" value="CoA-Trfase_III_dom_1_sf"/>
</dbReference>
<dbReference type="PATRIC" id="fig|1415166.3.peg.2861"/>
<organism evidence="2 3">
    <name type="scientific">Nocardia nova SH22a</name>
    <dbReference type="NCBI Taxonomy" id="1415166"/>
    <lineage>
        <taxon>Bacteria</taxon>
        <taxon>Bacillati</taxon>
        <taxon>Actinomycetota</taxon>
        <taxon>Actinomycetes</taxon>
        <taxon>Mycobacteriales</taxon>
        <taxon>Nocardiaceae</taxon>
        <taxon>Nocardia</taxon>
    </lineage>
</organism>
<evidence type="ECO:0000313" key="2">
    <source>
        <dbReference type="EMBL" id="AHH17581.1"/>
    </source>
</evidence>
<dbReference type="PANTHER" id="PTHR48228:SF5">
    <property type="entry name" value="ALPHA-METHYLACYL-COA RACEMASE"/>
    <property type="match status" value="1"/>
</dbReference>
<dbReference type="HOGENOM" id="CLU_033975_5_0_11"/>
<dbReference type="KEGG" id="nno:NONO_c27890"/>
<dbReference type="Gene3D" id="3.40.50.10540">
    <property type="entry name" value="Crotonobetainyl-coa:carnitine coa-transferase, domain 1"/>
    <property type="match status" value="1"/>
</dbReference>
<keyword evidence="2" id="KW-0413">Isomerase</keyword>